<protein>
    <submittedName>
        <fullName evidence="2">Uncharacterized protein</fullName>
    </submittedName>
</protein>
<feature type="compositionally biased region" description="Low complexity" evidence="1">
    <location>
        <begin position="429"/>
        <end position="439"/>
    </location>
</feature>
<name>A0ABW2TNR9_9PSEU</name>
<gene>
    <name evidence="2" type="ORF">ACFQV2_20010</name>
</gene>
<evidence type="ECO:0000256" key="1">
    <source>
        <dbReference type="SAM" id="MobiDB-lite"/>
    </source>
</evidence>
<comment type="caution">
    <text evidence="2">The sequence shown here is derived from an EMBL/GenBank/DDBJ whole genome shotgun (WGS) entry which is preliminary data.</text>
</comment>
<evidence type="ECO:0000313" key="2">
    <source>
        <dbReference type="EMBL" id="MFC7615442.1"/>
    </source>
</evidence>
<feature type="region of interest" description="Disordered" evidence="1">
    <location>
        <begin position="369"/>
        <end position="439"/>
    </location>
</feature>
<feature type="compositionally biased region" description="Pro residues" evidence="1">
    <location>
        <begin position="411"/>
        <end position="428"/>
    </location>
</feature>
<dbReference type="EMBL" id="JBHTEY010000004">
    <property type="protein sequence ID" value="MFC7615442.1"/>
    <property type="molecule type" value="Genomic_DNA"/>
</dbReference>
<dbReference type="Proteomes" id="UP001596512">
    <property type="component" value="Unassembled WGS sequence"/>
</dbReference>
<keyword evidence="3" id="KW-1185">Reference proteome</keyword>
<sequence>MNTATIVQKTLRVPRREAPPGDAAAVALQFDAVLATAGFKAASDLLEHVSAMEPGAAIDLAVEVLEAVSAMVGDHVTHNPYFRTFPRGVPDTVEFWLSCLRDALIPMGHSGSALADEQLLAALGSGWIGLLALPTYGRPQHTFAELLAAHAELIPAVKDRVTVLHLGADLATETRSLYLALAGSTTPLGEDDLTLLARLAEACPEVEPAAIPVRENRSVVNAARVAAGQPLLGIDTVVDVLRLACQVSGGDPTLRTPTRFRALRRRERRALMAALDQVVADNEGKLGDVARHAGPFKRLGERLHPHEYPRHPHAQEVFAVARGERTVHGPAGRAELAFAAGTSRPRRRPWRSPPACWCVPWTGSCAPAPRPTPAPPCSTPPPRPSGRCPGGSCARCASTWPTARRRSAPGSSPPAPAAPGSPPTPARPCPSTSSRGSAT</sequence>
<organism evidence="2 3">
    <name type="scientific">Actinokineospora soli</name>
    <dbReference type="NCBI Taxonomy" id="1048753"/>
    <lineage>
        <taxon>Bacteria</taxon>
        <taxon>Bacillati</taxon>
        <taxon>Actinomycetota</taxon>
        <taxon>Actinomycetes</taxon>
        <taxon>Pseudonocardiales</taxon>
        <taxon>Pseudonocardiaceae</taxon>
        <taxon>Actinokineospora</taxon>
    </lineage>
</organism>
<feature type="compositionally biased region" description="Pro residues" evidence="1">
    <location>
        <begin position="369"/>
        <end position="384"/>
    </location>
</feature>
<reference evidence="3" key="1">
    <citation type="journal article" date="2019" name="Int. J. Syst. Evol. Microbiol.">
        <title>The Global Catalogue of Microorganisms (GCM) 10K type strain sequencing project: providing services to taxonomists for standard genome sequencing and annotation.</title>
        <authorList>
            <consortium name="The Broad Institute Genomics Platform"/>
            <consortium name="The Broad Institute Genome Sequencing Center for Infectious Disease"/>
            <person name="Wu L."/>
            <person name="Ma J."/>
        </authorList>
    </citation>
    <scope>NUCLEOTIDE SEQUENCE [LARGE SCALE GENOMIC DNA]</scope>
    <source>
        <strain evidence="3">JCM 17695</strain>
    </source>
</reference>
<accession>A0ABW2TNR9</accession>
<evidence type="ECO:0000313" key="3">
    <source>
        <dbReference type="Proteomes" id="UP001596512"/>
    </source>
</evidence>
<proteinExistence type="predicted"/>